<dbReference type="InterPro" id="IPR003972">
    <property type="entry name" value="K_chnl_volt-dep_Kv1"/>
</dbReference>
<dbReference type="GO" id="GO:0008076">
    <property type="term" value="C:voltage-gated potassium channel complex"/>
    <property type="evidence" value="ECO:0007669"/>
    <property type="project" value="InterPro"/>
</dbReference>
<dbReference type="AlphaFoldDB" id="A0A9W9YFP7"/>
<dbReference type="SUPFAM" id="SSF81324">
    <property type="entry name" value="Voltage-gated potassium channels"/>
    <property type="match status" value="1"/>
</dbReference>
<keyword evidence="9" id="KW-0406">Ion transport</keyword>
<evidence type="ECO:0000313" key="17">
    <source>
        <dbReference type="Proteomes" id="UP001163046"/>
    </source>
</evidence>
<dbReference type="PRINTS" id="PR01496">
    <property type="entry name" value="SHAKERCHANEL"/>
</dbReference>
<evidence type="ECO:0000256" key="3">
    <source>
        <dbReference type="ARBA" id="ARBA00022538"/>
    </source>
</evidence>
<dbReference type="PRINTS" id="PR00169">
    <property type="entry name" value="KCHANNEL"/>
</dbReference>
<dbReference type="FunFam" id="1.20.120.350:FF:000074">
    <property type="entry name" value="SHaW family of potassium channels"/>
    <property type="match status" value="1"/>
</dbReference>
<dbReference type="PANTHER" id="PTHR11537">
    <property type="entry name" value="VOLTAGE-GATED POTASSIUM CHANNEL"/>
    <property type="match status" value="1"/>
</dbReference>
<keyword evidence="11" id="KW-0407">Ion channel</keyword>
<evidence type="ECO:0000256" key="9">
    <source>
        <dbReference type="ARBA" id="ARBA00023065"/>
    </source>
</evidence>
<gene>
    <name evidence="16" type="ORF">OS493_005961</name>
</gene>
<keyword evidence="17" id="KW-1185">Reference proteome</keyword>
<dbReference type="EMBL" id="MU827779">
    <property type="protein sequence ID" value="KAJ7339560.1"/>
    <property type="molecule type" value="Genomic_DNA"/>
</dbReference>
<evidence type="ECO:0008006" key="18">
    <source>
        <dbReference type="Google" id="ProtNLM"/>
    </source>
</evidence>
<dbReference type="PANTHER" id="PTHR11537:SF113">
    <property type="entry name" value="POTASSIUM VOLTAGE-GATED CHANNEL PROTEIN SHAKER"/>
    <property type="match status" value="1"/>
</dbReference>
<reference evidence="16" key="1">
    <citation type="submission" date="2023-01" db="EMBL/GenBank/DDBJ databases">
        <title>Genome assembly of the deep-sea coral Lophelia pertusa.</title>
        <authorList>
            <person name="Herrera S."/>
            <person name="Cordes E."/>
        </authorList>
    </citation>
    <scope>NUCLEOTIDE SEQUENCE</scope>
    <source>
        <strain evidence="16">USNM1676648</strain>
        <tissue evidence="16">Polyp</tissue>
    </source>
</reference>
<evidence type="ECO:0000256" key="10">
    <source>
        <dbReference type="ARBA" id="ARBA00023136"/>
    </source>
</evidence>
<dbReference type="Pfam" id="PF02214">
    <property type="entry name" value="BTB_2"/>
    <property type="match status" value="1"/>
</dbReference>
<keyword evidence="5" id="KW-0631">Potassium channel</keyword>
<proteinExistence type="predicted"/>
<keyword evidence="10 13" id="KW-0472">Membrane</keyword>
<evidence type="ECO:0000256" key="4">
    <source>
        <dbReference type="ARBA" id="ARBA00022692"/>
    </source>
</evidence>
<keyword evidence="3" id="KW-0633">Potassium transport</keyword>
<protein>
    <recommendedName>
        <fullName evidence="18">BTB domain-containing protein</fullName>
    </recommendedName>
</protein>
<evidence type="ECO:0000256" key="2">
    <source>
        <dbReference type="ARBA" id="ARBA00022448"/>
    </source>
</evidence>
<dbReference type="Gene3D" id="3.30.710.10">
    <property type="entry name" value="Potassium Channel Kv1.1, Chain A"/>
    <property type="match status" value="1"/>
</dbReference>
<evidence type="ECO:0000256" key="13">
    <source>
        <dbReference type="SAM" id="Phobius"/>
    </source>
</evidence>
<evidence type="ECO:0000256" key="12">
    <source>
        <dbReference type="SAM" id="MobiDB-lite"/>
    </source>
</evidence>
<dbReference type="InterPro" id="IPR027359">
    <property type="entry name" value="Volt_channel_dom_sf"/>
</dbReference>
<dbReference type="OrthoDB" id="433309at2759"/>
<dbReference type="Gene3D" id="1.20.120.350">
    <property type="entry name" value="Voltage-gated potassium channels. Chain C"/>
    <property type="match status" value="1"/>
</dbReference>
<evidence type="ECO:0000256" key="6">
    <source>
        <dbReference type="ARBA" id="ARBA00022882"/>
    </source>
</evidence>
<dbReference type="Pfam" id="PF00520">
    <property type="entry name" value="Ion_trans"/>
    <property type="match status" value="1"/>
</dbReference>
<accession>A0A9W9YFP7</accession>
<keyword evidence="2" id="KW-0813">Transport</keyword>
<dbReference type="InterPro" id="IPR003131">
    <property type="entry name" value="T1-type_BTB"/>
</dbReference>
<evidence type="ECO:0000256" key="11">
    <source>
        <dbReference type="ARBA" id="ARBA00023303"/>
    </source>
</evidence>
<feature type="transmembrane region" description="Helical" evidence="13">
    <location>
        <begin position="352"/>
        <end position="373"/>
    </location>
</feature>
<dbReference type="InterPro" id="IPR005821">
    <property type="entry name" value="Ion_trans_dom"/>
</dbReference>
<dbReference type="GO" id="GO:0001508">
    <property type="term" value="P:action potential"/>
    <property type="evidence" value="ECO:0007669"/>
    <property type="project" value="TreeGrafter"/>
</dbReference>
<dbReference type="InterPro" id="IPR028325">
    <property type="entry name" value="VG_K_chnl"/>
</dbReference>
<feature type="transmembrane region" description="Helical" evidence="13">
    <location>
        <begin position="253"/>
        <end position="274"/>
    </location>
</feature>
<feature type="transmembrane region" description="Helical" evidence="13">
    <location>
        <begin position="286"/>
        <end position="305"/>
    </location>
</feature>
<evidence type="ECO:0000313" key="16">
    <source>
        <dbReference type="EMBL" id="KAJ7339560.1"/>
    </source>
</evidence>
<dbReference type="InterPro" id="IPR011333">
    <property type="entry name" value="SKP1/BTB/POZ_sf"/>
</dbReference>
<feature type="transmembrane region" description="Helical" evidence="13">
    <location>
        <begin position="380"/>
        <end position="401"/>
    </location>
</feature>
<dbReference type="SUPFAM" id="SSF54695">
    <property type="entry name" value="POZ domain"/>
    <property type="match status" value="1"/>
</dbReference>
<sequence length="509" mass="58033">MILSTGSRSRSWSDTTTGLRKRRTDFTPYRTPRISTCAVPGKSVERIKLNVSGKRYELTYRRLFKFPKSLLARSRRRADFYDAEKDEFFFDRNRMAFESVYHFYQTAGEFLRPEHIPDNLLMEEMQFFGLVRYLSLQGGDSSSASSPKKRTIPSNRYQRMVWELFENPGSSIVARVVNVLVLLLITLSIIILCIETLPEFSGGANMSPTSSYSISDDYHEQFTRVNQTNHTDKQLDSDRTKTNDSLSRKLQKIFIVEAFCVVCFTLELLIRLLVSPDKLAFFRNVLNIFDLLAVLPFYVTLVITAQSQAALQSAYVLRVLRLTRILRLVKLYRYSSTVQIFVRTIRECVNDFLMLGFLILMTTVVFASCCYYFEQAHEGTNFVSIPAACWWAIITMTSVGYGDMVPVTLVGCMHSLMLINYDNPVSPYWSSVRRVGGKITGALCVVCGVIIITPLLPIIGSKFNNMQEKAKLEKTLASSEKQTPDEDSDEASVQDPIKTVTFAEQQENI</sequence>
<dbReference type="Gene3D" id="1.10.287.70">
    <property type="match status" value="1"/>
</dbReference>
<evidence type="ECO:0000256" key="7">
    <source>
        <dbReference type="ARBA" id="ARBA00022958"/>
    </source>
</evidence>
<feature type="domain" description="Ion transport" evidence="14">
    <location>
        <begin position="175"/>
        <end position="470"/>
    </location>
</feature>
<evidence type="ECO:0000256" key="1">
    <source>
        <dbReference type="ARBA" id="ARBA00004141"/>
    </source>
</evidence>
<comment type="subcellular location">
    <subcellularLocation>
        <location evidence="1">Membrane</location>
        <topology evidence="1">Multi-pass membrane protein</topology>
    </subcellularLocation>
</comment>
<dbReference type="GO" id="GO:0005251">
    <property type="term" value="F:delayed rectifier potassium channel activity"/>
    <property type="evidence" value="ECO:0007669"/>
    <property type="project" value="TreeGrafter"/>
</dbReference>
<name>A0A9W9YFP7_9CNID</name>
<evidence type="ECO:0000256" key="5">
    <source>
        <dbReference type="ARBA" id="ARBA00022826"/>
    </source>
</evidence>
<evidence type="ECO:0000259" key="15">
    <source>
        <dbReference type="Pfam" id="PF02214"/>
    </source>
</evidence>
<feature type="domain" description="Potassium channel tetramerisation-type BTB" evidence="15">
    <location>
        <begin position="47"/>
        <end position="131"/>
    </location>
</feature>
<dbReference type="GO" id="GO:0051260">
    <property type="term" value="P:protein homooligomerization"/>
    <property type="evidence" value="ECO:0007669"/>
    <property type="project" value="InterPro"/>
</dbReference>
<comment type="caution">
    <text evidence="16">The sequence shown here is derived from an EMBL/GenBank/DDBJ whole genome shotgun (WGS) entry which is preliminary data.</text>
</comment>
<keyword evidence="6" id="KW-0851">Voltage-gated channel</keyword>
<evidence type="ECO:0000259" key="14">
    <source>
        <dbReference type="Pfam" id="PF00520"/>
    </source>
</evidence>
<keyword evidence="8 13" id="KW-1133">Transmembrane helix</keyword>
<keyword evidence="4 13" id="KW-0812">Transmembrane</keyword>
<feature type="transmembrane region" description="Helical" evidence="13">
    <location>
        <begin position="176"/>
        <end position="197"/>
    </location>
</feature>
<keyword evidence="7" id="KW-0630">Potassium</keyword>
<dbReference type="Proteomes" id="UP001163046">
    <property type="component" value="Unassembled WGS sequence"/>
</dbReference>
<organism evidence="16 17">
    <name type="scientific">Desmophyllum pertusum</name>
    <dbReference type="NCBI Taxonomy" id="174260"/>
    <lineage>
        <taxon>Eukaryota</taxon>
        <taxon>Metazoa</taxon>
        <taxon>Cnidaria</taxon>
        <taxon>Anthozoa</taxon>
        <taxon>Hexacorallia</taxon>
        <taxon>Scleractinia</taxon>
        <taxon>Caryophylliina</taxon>
        <taxon>Caryophylliidae</taxon>
        <taxon>Desmophyllum</taxon>
    </lineage>
</organism>
<feature type="region of interest" description="Disordered" evidence="12">
    <location>
        <begin position="474"/>
        <end position="509"/>
    </location>
</feature>
<feature type="transmembrane region" description="Helical" evidence="13">
    <location>
        <begin position="439"/>
        <end position="459"/>
    </location>
</feature>
<evidence type="ECO:0000256" key="8">
    <source>
        <dbReference type="ARBA" id="ARBA00022989"/>
    </source>
</evidence>